<keyword evidence="2" id="KW-0472">Membrane</keyword>
<evidence type="ECO:0000256" key="2">
    <source>
        <dbReference type="SAM" id="Phobius"/>
    </source>
</evidence>
<dbReference type="InterPro" id="IPR041657">
    <property type="entry name" value="HTH_17"/>
</dbReference>
<dbReference type="OrthoDB" id="283946at2"/>
<proteinExistence type="predicted"/>
<protein>
    <recommendedName>
        <fullName evidence="3">Helix-turn-helix domain-containing protein</fullName>
    </recommendedName>
</protein>
<dbReference type="HOGENOM" id="CLU_623824_0_0_0"/>
<feature type="compositionally biased region" description="Acidic residues" evidence="1">
    <location>
        <begin position="172"/>
        <end position="181"/>
    </location>
</feature>
<feature type="compositionally biased region" description="Low complexity" evidence="1">
    <location>
        <begin position="83"/>
        <end position="100"/>
    </location>
</feature>
<comment type="caution">
    <text evidence="4">The sequence shown here is derived from an EMBL/GenBank/DDBJ whole genome shotgun (WGS) entry which is preliminary data.</text>
</comment>
<accession>A3ZUC2</accession>
<feature type="compositionally biased region" description="Basic and acidic residues" evidence="1">
    <location>
        <begin position="187"/>
        <end position="202"/>
    </location>
</feature>
<sequence>MAKLIPLSEAAEILGISEEQLVEMRSRNEIHGYRDGASWKFKETEIERVKTDLAGGGQASELGDSGEDLIESPSDSDDDSEFELSLGGDDGSSGEIDSLLIQDEGRSGESGVVIGDELSSGGSDLKLADSDIELGFEGSSAIDPASDTNSNLNLDLEGSDVLGSSSLNAPVDADDDDDDELLLSPIGKDDDVGIGTEKRDPEGTGSGVSLALGEDDLDLGESAISAIDDLDSGELTLDAGDSGVSLVDPADSGIDIGMEPLDLSGSKVDAFDLAGDSGVEVDQDIASGISAGKSSGDDDFLLTPVEGELDDDDSGSQVIALDSDSIGSESALFGAGIDDGDFGAADDGLEVVDEMGTMDVTSPAGAPAAAAPVEAPYSVLNLISLAATAALVLVAGLMVTDLIRNMWSFDEPYAINSSIMDGIISLMGV</sequence>
<evidence type="ECO:0000313" key="5">
    <source>
        <dbReference type="Proteomes" id="UP000004358"/>
    </source>
</evidence>
<name>A3ZUC2_9BACT</name>
<dbReference type="Pfam" id="PF12728">
    <property type="entry name" value="HTH_17"/>
    <property type="match status" value="1"/>
</dbReference>
<feature type="compositionally biased region" description="Acidic residues" evidence="1">
    <location>
        <begin position="64"/>
        <end position="82"/>
    </location>
</feature>
<dbReference type="eggNOG" id="ENOG50332ND">
    <property type="taxonomic scope" value="Bacteria"/>
</dbReference>
<dbReference type="RefSeq" id="WP_002652266.1">
    <property type="nucleotide sequence ID" value="NZ_CH672376.1"/>
</dbReference>
<keyword evidence="2" id="KW-0812">Transmembrane</keyword>
<organism evidence="4 5">
    <name type="scientific">Blastopirellula marina DSM 3645</name>
    <dbReference type="NCBI Taxonomy" id="314230"/>
    <lineage>
        <taxon>Bacteria</taxon>
        <taxon>Pseudomonadati</taxon>
        <taxon>Planctomycetota</taxon>
        <taxon>Planctomycetia</taxon>
        <taxon>Pirellulales</taxon>
        <taxon>Pirellulaceae</taxon>
        <taxon>Blastopirellula</taxon>
    </lineage>
</organism>
<feature type="transmembrane region" description="Helical" evidence="2">
    <location>
        <begin position="379"/>
        <end position="399"/>
    </location>
</feature>
<dbReference type="AlphaFoldDB" id="A3ZUC2"/>
<dbReference type="Proteomes" id="UP000004358">
    <property type="component" value="Unassembled WGS sequence"/>
</dbReference>
<feature type="domain" description="Helix-turn-helix" evidence="3">
    <location>
        <begin position="8"/>
        <end position="48"/>
    </location>
</feature>
<reference evidence="4 5" key="1">
    <citation type="submission" date="2006-02" db="EMBL/GenBank/DDBJ databases">
        <authorList>
            <person name="Amann R."/>
            <person name="Ferriera S."/>
            <person name="Johnson J."/>
            <person name="Kravitz S."/>
            <person name="Halpern A."/>
            <person name="Remington K."/>
            <person name="Beeson K."/>
            <person name="Tran B."/>
            <person name="Rogers Y.-H."/>
            <person name="Friedman R."/>
            <person name="Venter J.C."/>
        </authorList>
    </citation>
    <scope>NUCLEOTIDE SEQUENCE [LARGE SCALE GENOMIC DNA]</scope>
    <source>
        <strain evidence="4 5">DSM 3645</strain>
    </source>
</reference>
<feature type="region of interest" description="Disordered" evidence="1">
    <location>
        <begin position="51"/>
        <end position="212"/>
    </location>
</feature>
<evidence type="ECO:0000313" key="4">
    <source>
        <dbReference type="EMBL" id="EAQ79825.1"/>
    </source>
</evidence>
<dbReference type="EMBL" id="AANZ01000012">
    <property type="protein sequence ID" value="EAQ79825.1"/>
    <property type="molecule type" value="Genomic_DNA"/>
</dbReference>
<gene>
    <name evidence="4" type="ORF">DSM3645_21834</name>
</gene>
<keyword evidence="2" id="KW-1133">Transmembrane helix</keyword>
<evidence type="ECO:0000259" key="3">
    <source>
        <dbReference type="Pfam" id="PF12728"/>
    </source>
</evidence>
<evidence type="ECO:0000256" key="1">
    <source>
        <dbReference type="SAM" id="MobiDB-lite"/>
    </source>
</evidence>